<keyword evidence="4" id="KW-0067">ATP-binding</keyword>
<feature type="domain" description="Helicase ATP-binding" evidence="6">
    <location>
        <begin position="34"/>
        <end position="292"/>
    </location>
</feature>
<keyword evidence="1" id="KW-0547">Nucleotide-binding</keyword>
<dbReference type="InterPro" id="IPR027417">
    <property type="entry name" value="P-loop_NTPase"/>
</dbReference>
<evidence type="ECO:0000256" key="1">
    <source>
        <dbReference type="ARBA" id="ARBA00022741"/>
    </source>
</evidence>
<evidence type="ECO:0000313" key="8">
    <source>
        <dbReference type="EMBL" id="EED91032.1"/>
    </source>
</evidence>
<dbReference type="PROSITE" id="PS51192">
    <property type="entry name" value="HELICASE_ATP_BIND_1"/>
    <property type="match status" value="1"/>
</dbReference>
<dbReference type="GO" id="GO:0003724">
    <property type="term" value="F:RNA helicase activity"/>
    <property type="evidence" value="ECO:0000318"/>
    <property type="project" value="GO_Central"/>
</dbReference>
<keyword evidence="9" id="KW-1185">Reference proteome</keyword>
<evidence type="ECO:0000256" key="3">
    <source>
        <dbReference type="ARBA" id="ARBA00022806"/>
    </source>
</evidence>
<organism evidence="8 9">
    <name type="scientific">Thalassiosira pseudonana</name>
    <name type="common">Marine diatom</name>
    <name type="synonym">Cyclotella nana</name>
    <dbReference type="NCBI Taxonomy" id="35128"/>
    <lineage>
        <taxon>Eukaryota</taxon>
        <taxon>Sar</taxon>
        <taxon>Stramenopiles</taxon>
        <taxon>Ochrophyta</taxon>
        <taxon>Bacillariophyta</taxon>
        <taxon>Coscinodiscophyceae</taxon>
        <taxon>Thalassiosirophycidae</taxon>
        <taxon>Thalassiosirales</taxon>
        <taxon>Thalassiosiraceae</taxon>
        <taxon>Thalassiosira</taxon>
    </lineage>
</organism>
<keyword evidence="2" id="KW-0378">Hydrolase</keyword>
<dbReference type="eggNOG" id="KOG0327">
    <property type="taxonomic scope" value="Eukaryota"/>
</dbReference>
<dbReference type="GeneID" id="7448381"/>
<dbReference type="InterPro" id="IPR011545">
    <property type="entry name" value="DEAD/DEAH_box_helicase_dom"/>
</dbReference>
<proteinExistence type="predicted"/>
<keyword evidence="3" id="KW-0347">Helicase</keyword>
<dbReference type="GO" id="GO:0005524">
    <property type="term" value="F:ATP binding"/>
    <property type="evidence" value="ECO:0007669"/>
    <property type="project" value="UniProtKB-KW"/>
</dbReference>
<evidence type="ECO:0000256" key="4">
    <source>
        <dbReference type="ARBA" id="ARBA00022840"/>
    </source>
</evidence>
<dbReference type="InterPro" id="IPR001650">
    <property type="entry name" value="Helicase_C-like"/>
</dbReference>
<dbReference type="PANTHER" id="PTHR47963">
    <property type="entry name" value="DEAD-BOX ATP-DEPENDENT RNA HELICASE 47, MITOCHONDRIAL"/>
    <property type="match status" value="1"/>
</dbReference>
<protein>
    <submittedName>
        <fullName evidence="8">Uncharacterized protein</fullName>
    </submittedName>
</protein>
<dbReference type="Proteomes" id="UP000001449">
    <property type="component" value="Chromosome 6"/>
</dbReference>
<feature type="domain" description="Helicase C-terminal" evidence="7">
    <location>
        <begin position="322"/>
        <end position="535"/>
    </location>
</feature>
<dbReference type="InterPro" id="IPR044742">
    <property type="entry name" value="DEAD/DEAH_RhlB"/>
</dbReference>
<evidence type="ECO:0000259" key="6">
    <source>
        <dbReference type="PROSITE" id="PS51192"/>
    </source>
</evidence>
<dbReference type="SUPFAM" id="SSF52540">
    <property type="entry name" value="P-loop containing nucleoside triphosphate hydrolases"/>
    <property type="match status" value="1"/>
</dbReference>
<dbReference type="EMBL" id="CM000643">
    <property type="protein sequence ID" value="EED91032.1"/>
    <property type="molecule type" value="Genomic_DNA"/>
</dbReference>
<dbReference type="AlphaFoldDB" id="B8C500"/>
<dbReference type="InParanoid" id="B8C500"/>
<dbReference type="CDD" id="cd18787">
    <property type="entry name" value="SF2_C_DEAD"/>
    <property type="match status" value="1"/>
</dbReference>
<dbReference type="PANTHER" id="PTHR47963:SF10">
    <property type="entry name" value="ATP-DEPENDENT RNA HELICASE DDX6_DHH1"/>
    <property type="match status" value="1"/>
</dbReference>
<dbReference type="InterPro" id="IPR050547">
    <property type="entry name" value="DEAD_box_RNA_helicases"/>
</dbReference>
<reference evidence="8 9" key="2">
    <citation type="journal article" date="2008" name="Nature">
        <title>The Phaeodactylum genome reveals the evolutionary history of diatom genomes.</title>
        <authorList>
            <person name="Bowler C."/>
            <person name="Allen A.E."/>
            <person name="Badger J.H."/>
            <person name="Grimwood J."/>
            <person name="Jabbari K."/>
            <person name="Kuo A."/>
            <person name="Maheswari U."/>
            <person name="Martens C."/>
            <person name="Maumus F."/>
            <person name="Otillar R.P."/>
            <person name="Rayko E."/>
            <person name="Salamov A."/>
            <person name="Vandepoele K."/>
            <person name="Beszteri B."/>
            <person name="Gruber A."/>
            <person name="Heijde M."/>
            <person name="Katinka M."/>
            <person name="Mock T."/>
            <person name="Valentin K."/>
            <person name="Verret F."/>
            <person name="Berges J.A."/>
            <person name="Brownlee C."/>
            <person name="Cadoret J.P."/>
            <person name="Chiovitti A."/>
            <person name="Choi C.J."/>
            <person name="Coesel S."/>
            <person name="De Martino A."/>
            <person name="Detter J.C."/>
            <person name="Durkin C."/>
            <person name="Falciatore A."/>
            <person name="Fournet J."/>
            <person name="Haruta M."/>
            <person name="Huysman M.J."/>
            <person name="Jenkins B.D."/>
            <person name="Jiroutova K."/>
            <person name="Jorgensen R.E."/>
            <person name="Joubert Y."/>
            <person name="Kaplan A."/>
            <person name="Kroger N."/>
            <person name="Kroth P.G."/>
            <person name="La Roche J."/>
            <person name="Lindquist E."/>
            <person name="Lommer M."/>
            <person name="Martin-Jezequel V."/>
            <person name="Lopez P.J."/>
            <person name="Lucas S."/>
            <person name="Mangogna M."/>
            <person name="McGinnis K."/>
            <person name="Medlin L.K."/>
            <person name="Montsant A."/>
            <person name="Oudot-Le Secq M.P."/>
            <person name="Napoli C."/>
            <person name="Obornik M."/>
            <person name="Parker M.S."/>
            <person name="Petit J.L."/>
            <person name="Porcel B.M."/>
            <person name="Poulsen N."/>
            <person name="Robison M."/>
            <person name="Rychlewski L."/>
            <person name="Rynearson T.A."/>
            <person name="Schmutz J."/>
            <person name="Shapiro H."/>
            <person name="Siaut M."/>
            <person name="Stanley M."/>
            <person name="Sussman M.R."/>
            <person name="Taylor A.R."/>
            <person name="Vardi A."/>
            <person name="von Dassow P."/>
            <person name="Vyverman W."/>
            <person name="Willis A."/>
            <person name="Wyrwicz L.S."/>
            <person name="Rokhsar D.S."/>
            <person name="Weissenbach J."/>
            <person name="Armbrust E.V."/>
            <person name="Green B.R."/>
            <person name="Van de Peer Y."/>
            <person name="Grigoriev I.V."/>
        </authorList>
    </citation>
    <scope>NUCLEOTIDE SEQUENCE [LARGE SCALE GENOMIC DNA]</scope>
    <source>
        <strain evidence="8 9">CCMP1335</strain>
    </source>
</reference>
<dbReference type="GO" id="GO:0016787">
    <property type="term" value="F:hydrolase activity"/>
    <property type="evidence" value="ECO:0007669"/>
    <property type="project" value="UniProtKB-KW"/>
</dbReference>
<dbReference type="PaxDb" id="35128-Thaps22965"/>
<feature type="region of interest" description="Disordered" evidence="5">
    <location>
        <begin position="99"/>
        <end position="136"/>
    </location>
</feature>
<dbReference type="HOGENOM" id="CLU_030150_0_0_1"/>
<dbReference type="GO" id="GO:0003729">
    <property type="term" value="F:mRNA binding"/>
    <property type="evidence" value="ECO:0000318"/>
    <property type="project" value="GO_Central"/>
</dbReference>
<dbReference type="Gene3D" id="3.40.50.300">
    <property type="entry name" value="P-loop containing nucleotide triphosphate hydrolases"/>
    <property type="match status" value="2"/>
</dbReference>
<dbReference type="CDD" id="cd00268">
    <property type="entry name" value="DEADc"/>
    <property type="match status" value="1"/>
</dbReference>
<dbReference type="Pfam" id="PF00270">
    <property type="entry name" value="DEAD"/>
    <property type="match status" value="2"/>
</dbReference>
<evidence type="ECO:0000256" key="5">
    <source>
        <dbReference type="SAM" id="MobiDB-lite"/>
    </source>
</evidence>
<dbReference type="RefSeq" id="XP_002290925.1">
    <property type="nucleotide sequence ID" value="XM_002290889.1"/>
</dbReference>
<dbReference type="SMART" id="SM00490">
    <property type="entry name" value="HELICc"/>
    <property type="match status" value="1"/>
</dbReference>
<dbReference type="STRING" id="35128.B8C500"/>
<accession>B8C500</accession>
<feature type="compositionally biased region" description="Polar residues" evidence="5">
    <location>
        <begin position="243"/>
        <end position="259"/>
    </location>
</feature>
<feature type="compositionally biased region" description="Acidic residues" evidence="5">
    <location>
        <begin position="106"/>
        <end position="127"/>
    </location>
</feature>
<dbReference type="InterPro" id="IPR014001">
    <property type="entry name" value="Helicase_ATP-bd"/>
</dbReference>
<gene>
    <name evidence="8" type="ORF">THAPSDRAFT_22965</name>
</gene>
<evidence type="ECO:0000256" key="2">
    <source>
        <dbReference type="ARBA" id="ARBA00022801"/>
    </source>
</evidence>
<reference evidence="8 9" key="1">
    <citation type="journal article" date="2004" name="Science">
        <title>The genome of the diatom Thalassiosira pseudonana: ecology, evolution, and metabolism.</title>
        <authorList>
            <person name="Armbrust E.V."/>
            <person name="Berges J.A."/>
            <person name="Bowler C."/>
            <person name="Green B.R."/>
            <person name="Martinez D."/>
            <person name="Putnam N.H."/>
            <person name="Zhou S."/>
            <person name="Allen A.E."/>
            <person name="Apt K.E."/>
            <person name="Bechner M."/>
            <person name="Brzezinski M.A."/>
            <person name="Chaal B.K."/>
            <person name="Chiovitti A."/>
            <person name="Davis A.K."/>
            <person name="Demarest M.S."/>
            <person name="Detter J.C."/>
            <person name="Glavina T."/>
            <person name="Goodstein D."/>
            <person name="Hadi M.Z."/>
            <person name="Hellsten U."/>
            <person name="Hildebrand M."/>
            <person name="Jenkins B.D."/>
            <person name="Jurka J."/>
            <person name="Kapitonov V.V."/>
            <person name="Kroger N."/>
            <person name="Lau W.W."/>
            <person name="Lane T.W."/>
            <person name="Larimer F.W."/>
            <person name="Lippmeier J.C."/>
            <person name="Lucas S."/>
            <person name="Medina M."/>
            <person name="Montsant A."/>
            <person name="Obornik M."/>
            <person name="Parker M.S."/>
            <person name="Palenik B."/>
            <person name="Pazour G.J."/>
            <person name="Richardson P.M."/>
            <person name="Rynearson T.A."/>
            <person name="Saito M.A."/>
            <person name="Schwartz D.C."/>
            <person name="Thamatrakoln K."/>
            <person name="Valentin K."/>
            <person name="Vardi A."/>
            <person name="Wilkerson F.P."/>
            <person name="Rokhsar D.S."/>
        </authorList>
    </citation>
    <scope>NUCLEOTIDE SEQUENCE [LARGE SCALE GENOMIC DNA]</scope>
    <source>
        <strain evidence="8 9">CCMP1335</strain>
    </source>
</reference>
<dbReference type="KEGG" id="tps:THAPSDRAFT_22965"/>
<name>B8C500_THAPS</name>
<feature type="region of interest" description="Disordered" evidence="5">
    <location>
        <begin position="241"/>
        <end position="262"/>
    </location>
</feature>
<dbReference type="Pfam" id="PF00271">
    <property type="entry name" value="Helicase_C"/>
    <property type="match status" value="1"/>
</dbReference>
<evidence type="ECO:0000313" key="9">
    <source>
        <dbReference type="Proteomes" id="UP000001449"/>
    </source>
</evidence>
<sequence>MANLGYVNPTLLQSRVLDILLPTLDTSTSTNESSEQQNQPSDVIIHAQTGSGKTLAYLLPLLSRIDPSRSAVQALVVVPTRELGLQVVRVARRLCGGGRVDVGVTNDDDNETDEGGNDEGVLDDNTDESSTPSKSKKIMIMPLLQGSSNTRQRAWAWAEPPHIVIGTPEELSSMVTRGGVRVNSVKIVVVDEVDACLSRGGNGGMSDGGSSSGTLHELLSRHLSPTYQEVGRVATSVEGSDGRTFQMSTSSDSGETSVGNHDLSSHTMNGFKVYADKYRQTIFASATIPQHNHFMKQCVRNGWTLREPIRVNVSPGELVPPTLKHVYVVCRDKGTKVGGLRRWMKKEIAAADDNNGGTKMLIFSDPRRPLETLADMLAKDFNGIVWREGYTPMQENGYDAVISVLRMEDSLGTRAAAMEGFRGPNERDNGAVGGYANQGSDIGKEKRDKLRILLSTDLAARGLDISGISHVINFDLPNDNDGDTYVHRGGRAGRLGKKGQVMSLITADQEFVLERLANRLALELRCVARQEGKKKKV</sequence>
<evidence type="ECO:0000259" key="7">
    <source>
        <dbReference type="PROSITE" id="PS51194"/>
    </source>
</evidence>
<dbReference type="OMA" id="ACACRER"/>
<dbReference type="SMART" id="SM00487">
    <property type="entry name" value="DEXDc"/>
    <property type="match status" value="1"/>
</dbReference>
<dbReference type="PROSITE" id="PS51194">
    <property type="entry name" value="HELICASE_CTER"/>
    <property type="match status" value="1"/>
</dbReference>